<reference evidence="10" key="1">
    <citation type="journal article" date="2014" name="Nat. Commun.">
        <title>The rainbow trout genome provides novel insights into evolution after whole-genome duplication in vertebrates.</title>
        <authorList>
            <person name="Berthelot C."/>
            <person name="Brunet F."/>
            <person name="Chalopin D."/>
            <person name="Juanchich A."/>
            <person name="Bernard M."/>
            <person name="Noel B."/>
            <person name="Bento P."/>
            <person name="Da Silva C."/>
            <person name="Labadie K."/>
            <person name="Alberti A."/>
            <person name="Aury J.M."/>
            <person name="Louis A."/>
            <person name="Dehais P."/>
            <person name="Bardou P."/>
            <person name="Montfort J."/>
            <person name="Klopp C."/>
            <person name="Cabau C."/>
            <person name="Gaspin C."/>
            <person name="Thorgaard G.H."/>
            <person name="Boussaha M."/>
            <person name="Quillet E."/>
            <person name="Guyomard R."/>
            <person name="Galiana D."/>
            <person name="Bobe J."/>
            <person name="Volff J.N."/>
            <person name="Genet C."/>
            <person name="Wincker P."/>
            <person name="Jaillon O."/>
            <person name="Roest Crollius H."/>
            <person name="Guiguen Y."/>
        </authorList>
    </citation>
    <scope>NUCLEOTIDE SEQUENCE [LARGE SCALE GENOMIC DNA]</scope>
</reference>
<evidence type="ECO:0000256" key="3">
    <source>
        <dbReference type="ARBA" id="ARBA00022723"/>
    </source>
</evidence>
<keyword evidence="6" id="KW-0238">DNA-binding</keyword>
<name>A0A060WAC9_ONCMY</name>
<comment type="subcellular location">
    <subcellularLocation>
        <location evidence="1">Cytoplasm</location>
    </subcellularLocation>
</comment>
<evidence type="ECO:0000256" key="8">
    <source>
        <dbReference type="SAM" id="MobiDB-lite"/>
    </source>
</evidence>
<feature type="compositionally biased region" description="Polar residues" evidence="8">
    <location>
        <begin position="175"/>
        <end position="185"/>
    </location>
</feature>
<feature type="compositionally biased region" description="Low complexity" evidence="8">
    <location>
        <begin position="558"/>
        <end position="575"/>
    </location>
</feature>
<proteinExistence type="predicted"/>
<evidence type="ECO:0000256" key="5">
    <source>
        <dbReference type="ARBA" id="ARBA00022833"/>
    </source>
</evidence>
<evidence type="ECO:0000256" key="4">
    <source>
        <dbReference type="ARBA" id="ARBA00022771"/>
    </source>
</evidence>
<feature type="compositionally biased region" description="Polar residues" evidence="8">
    <location>
        <begin position="669"/>
        <end position="700"/>
    </location>
</feature>
<feature type="region of interest" description="Disordered" evidence="8">
    <location>
        <begin position="1"/>
        <end position="92"/>
    </location>
</feature>
<feature type="compositionally biased region" description="Basic and acidic residues" evidence="8">
    <location>
        <begin position="222"/>
        <end position="244"/>
    </location>
</feature>
<feature type="region of interest" description="Disordered" evidence="8">
    <location>
        <begin position="106"/>
        <end position="411"/>
    </location>
</feature>
<evidence type="ECO:0000256" key="6">
    <source>
        <dbReference type="ARBA" id="ARBA00023125"/>
    </source>
</evidence>
<feature type="compositionally biased region" description="Polar residues" evidence="8">
    <location>
        <begin position="24"/>
        <end position="35"/>
    </location>
</feature>
<dbReference type="Proteomes" id="UP000193380">
    <property type="component" value="Unassembled WGS sequence"/>
</dbReference>
<keyword evidence="4 7" id="KW-0863">Zinc-finger</keyword>
<evidence type="ECO:0000256" key="1">
    <source>
        <dbReference type="ARBA" id="ARBA00004496"/>
    </source>
</evidence>
<evidence type="ECO:0000256" key="7">
    <source>
        <dbReference type="PROSITE-ProRule" id="PRU00509"/>
    </source>
</evidence>
<dbReference type="InterPro" id="IPR002857">
    <property type="entry name" value="Znf_CXXC"/>
</dbReference>
<sequence>MPPIPKPSKRQSPPLTRNGCKVIPTTTAKRLNSSKPRGKAFESPQPTSEPPRRSTTRTQAQPARSPGRSGVGRLGGQGPGASPGRVNHAPVGITGSVRLRSWGNPLLQHGVGEDPPGRRISLRGMGGAKQFPPLAIKPRTGGKTTRGRGVRGVRGVVGQRGSKSGIEQGSEESDTVSIDPSEINQGNNVVGHVGKGKPPNLRTELDETTCVDQQELGVGHASEGKPRSLRTDDLASDDKQEELVAHNGETVGTDSYDKPVSHSGEGNHYELDEHTSVDQQQEKLINNINESNSFNLNHELGDSTSEHRQEESVGPKCEDNANINLGAEQIEMEQRERNTHAGEQRGGESLEKEGEETVKQEYERDEEKKEADGKQRVERVKVNETEERKEKNERQKEGEVISRPPDTSTIMSVAQPQKPIPQDDALMMQSPVHASPVSEPATSDLASPPLLHLPSPPHPTVSHGMKVLKKGVKPIQPTQTVEIHKPLKGPTTCHETSQASPMHPVSLSFSVAFLSEPHKPLCVTPAKPAPSQSLEIPISLEARQLLRPVDKETKESSNHSNTKYMSSSSSASSPSHLDINAEVPTTLSQSNTDVNITVSVSDLSPVPKNHNNYPEEPPSSSSLPYTKIDLFTTGSAPDKDTVCVSVSDLGSVPKTHNKNNQDEPPPSFPYTNTGSEPNTDIASVSVSDLGSVPKTSSIPNQESSTSKFSCSSESTQSSYSFDTESEQGYGAPSPPGHPSLGSRPLEEGTSLPRTPQVNQRRERKKRSSCGGCEPCLRKINCGQCSCCLNRRTGHQICKLRKCMELRKRRPMSLLTLTSAQVRLL</sequence>
<dbReference type="AlphaFoldDB" id="A0A060WAC9"/>
<dbReference type="STRING" id="8022.A0A060WAC9"/>
<feature type="compositionally biased region" description="Basic and acidic residues" evidence="8">
    <location>
        <begin position="255"/>
        <end position="276"/>
    </location>
</feature>
<feature type="compositionally biased region" description="Low complexity" evidence="8">
    <location>
        <begin position="56"/>
        <end position="68"/>
    </location>
</feature>
<dbReference type="GO" id="GO:0005634">
    <property type="term" value="C:nucleus"/>
    <property type="evidence" value="ECO:0007669"/>
    <property type="project" value="TreeGrafter"/>
</dbReference>
<accession>A0A060WAC9</accession>
<feature type="compositionally biased region" description="Basic and acidic residues" evidence="8">
    <location>
        <begin position="332"/>
        <end position="400"/>
    </location>
</feature>
<dbReference type="GO" id="GO:0005737">
    <property type="term" value="C:cytoplasm"/>
    <property type="evidence" value="ECO:0007669"/>
    <property type="project" value="UniProtKB-SubCell"/>
</dbReference>
<evidence type="ECO:0000256" key="2">
    <source>
        <dbReference type="ARBA" id="ARBA00022490"/>
    </source>
</evidence>
<feature type="compositionally biased region" description="Gly residues" evidence="8">
    <location>
        <begin position="69"/>
        <end position="81"/>
    </location>
</feature>
<dbReference type="GO" id="GO:0008327">
    <property type="term" value="F:methyl-CpG binding"/>
    <property type="evidence" value="ECO:0007669"/>
    <property type="project" value="TreeGrafter"/>
</dbReference>
<feature type="domain" description="CXXC-type" evidence="9">
    <location>
        <begin position="762"/>
        <end position="803"/>
    </location>
</feature>
<feature type="compositionally biased region" description="Basic and acidic residues" evidence="8">
    <location>
        <begin position="299"/>
        <end position="319"/>
    </location>
</feature>
<dbReference type="PANTHER" id="PTHR13419">
    <property type="entry name" value="ZINC FINGER-CONTAINING"/>
    <property type="match status" value="1"/>
</dbReference>
<feature type="region of interest" description="Disordered" evidence="8">
    <location>
        <begin position="650"/>
        <end position="770"/>
    </location>
</feature>
<keyword evidence="2" id="KW-0963">Cytoplasm</keyword>
<reference evidence="10" key="2">
    <citation type="submission" date="2014-03" db="EMBL/GenBank/DDBJ databases">
        <authorList>
            <person name="Genoscope - CEA"/>
        </authorList>
    </citation>
    <scope>NUCLEOTIDE SEQUENCE</scope>
</reference>
<dbReference type="GO" id="GO:0008270">
    <property type="term" value="F:zinc ion binding"/>
    <property type="evidence" value="ECO:0007669"/>
    <property type="project" value="UniProtKB-KW"/>
</dbReference>
<dbReference type="PaxDb" id="8022-A0A060WAC9"/>
<feature type="compositionally biased region" description="Low complexity" evidence="8">
    <location>
        <begin position="701"/>
        <end position="721"/>
    </location>
</feature>
<protein>
    <recommendedName>
        <fullName evidence="9">CXXC-type domain-containing protein</fullName>
    </recommendedName>
</protein>
<feature type="compositionally biased region" description="Low complexity" evidence="8">
    <location>
        <begin position="186"/>
        <end position="200"/>
    </location>
</feature>
<feature type="region of interest" description="Disordered" evidence="8">
    <location>
        <begin position="545"/>
        <end position="577"/>
    </location>
</feature>
<dbReference type="EMBL" id="FR904456">
    <property type="protein sequence ID" value="CDQ63981.1"/>
    <property type="molecule type" value="Genomic_DNA"/>
</dbReference>
<keyword evidence="5" id="KW-0862">Zinc</keyword>
<evidence type="ECO:0000313" key="10">
    <source>
        <dbReference type="EMBL" id="CDQ63981.1"/>
    </source>
</evidence>
<keyword evidence="3" id="KW-0479">Metal-binding</keyword>
<gene>
    <name evidence="10" type="ORF">GSONMT00070174001</name>
</gene>
<feature type="compositionally biased region" description="Basic and acidic residues" evidence="8">
    <location>
        <begin position="548"/>
        <end position="557"/>
    </location>
</feature>
<feature type="region of interest" description="Disordered" evidence="8">
    <location>
        <begin position="602"/>
        <end position="626"/>
    </location>
</feature>
<dbReference type="InterPro" id="IPR040388">
    <property type="entry name" value="CXXC4/CXXC5"/>
</dbReference>
<dbReference type="PANTHER" id="PTHR13419:SF0">
    <property type="entry name" value="CXXC-TYPE DOMAIN-CONTAINING PROTEIN"/>
    <property type="match status" value="1"/>
</dbReference>
<feature type="region of interest" description="Disordered" evidence="8">
    <location>
        <begin position="432"/>
        <end position="464"/>
    </location>
</feature>
<evidence type="ECO:0000313" key="11">
    <source>
        <dbReference type="Proteomes" id="UP000193380"/>
    </source>
</evidence>
<organism evidence="10 11">
    <name type="scientific">Oncorhynchus mykiss</name>
    <name type="common">Rainbow trout</name>
    <name type="synonym">Salmo gairdneri</name>
    <dbReference type="NCBI Taxonomy" id="8022"/>
    <lineage>
        <taxon>Eukaryota</taxon>
        <taxon>Metazoa</taxon>
        <taxon>Chordata</taxon>
        <taxon>Craniata</taxon>
        <taxon>Vertebrata</taxon>
        <taxon>Euteleostomi</taxon>
        <taxon>Actinopterygii</taxon>
        <taxon>Neopterygii</taxon>
        <taxon>Teleostei</taxon>
        <taxon>Protacanthopterygii</taxon>
        <taxon>Salmoniformes</taxon>
        <taxon>Salmonidae</taxon>
        <taxon>Salmoninae</taxon>
        <taxon>Oncorhynchus</taxon>
    </lineage>
</organism>
<dbReference type="PROSITE" id="PS51058">
    <property type="entry name" value="ZF_CXXC"/>
    <property type="match status" value="1"/>
</dbReference>
<feature type="compositionally biased region" description="Low complexity" evidence="8">
    <location>
        <begin position="284"/>
        <end position="297"/>
    </location>
</feature>
<evidence type="ECO:0000259" key="9">
    <source>
        <dbReference type="PROSITE" id="PS51058"/>
    </source>
</evidence>